<dbReference type="EMBL" id="CP071793">
    <property type="protein sequence ID" value="QTD49073.1"/>
    <property type="molecule type" value="Genomic_DNA"/>
</dbReference>
<sequence>MGEQHTLLGDNLVDLAQVLADDLRPEEALPSVEEAIEIYAHALPPHHEYHHVAASLKGLILYNLGRQEEGLPLLENAHRALYDRFGPSHYLTEDALNRLEQVESRRHAD</sequence>
<proteinExistence type="predicted"/>
<gene>
    <name evidence="1" type="ORF">J3U87_26095</name>
</gene>
<evidence type="ECO:0000313" key="2">
    <source>
        <dbReference type="Proteomes" id="UP000663929"/>
    </source>
</evidence>
<evidence type="ECO:0008006" key="3">
    <source>
        <dbReference type="Google" id="ProtNLM"/>
    </source>
</evidence>
<reference evidence="1" key="1">
    <citation type="submission" date="2021-03" db="EMBL/GenBank/DDBJ databases">
        <title>Acanthopleuribacteraceae sp. M133.</title>
        <authorList>
            <person name="Wang G."/>
        </authorList>
    </citation>
    <scope>NUCLEOTIDE SEQUENCE</scope>
    <source>
        <strain evidence="1">M133</strain>
    </source>
</reference>
<dbReference type="Gene3D" id="1.25.40.10">
    <property type="entry name" value="Tetratricopeptide repeat domain"/>
    <property type="match status" value="1"/>
</dbReference>
<organism evidence="1 2">
    <name type="scientific">Sulfidibacter corallicola</name>
    <dbReference type="NCBI Taxonomy" id="2818388"/>
    <lineage>
        <taxon>Bacteria</taxon>
        <taxon>Pseudomonadati</taxon>
        <taxon>Acidobacteriota</taxon>
        <taxon>Holophagae</taxon>
        <taxon>Acanthopleuribacterales</taxon>
        <taxon>Acanthopleuribacteraceae</taxon>
        <taxon>Sulfidibacter</taxon>
    </lineage>
</organism>
<dbReference type="AlphaFoldDB" id="A0A8A4THF9"/>
<evidence type="ECO:0000313" key="1">
    <source>
        <dbReference type="EMBL" id="QTD49073.1"/>
    </source>
</evidence>
<keyword evidence="2" id="KW-1185">Reference proteome</keyword>
<dbReference type="InterPro" id="IPR011990">
    <property type="entry name" value="TPR-like_helical_dom_sf"/>
</dbReference>
<dbReference type="KEGG" id="scor:J3U87_26095"/>
<name>A0A8A4THF9_SULCO</name>
<dbReference type="SUPFAM" id="SSF48452">
    <property type="entry name" value="TPR-like"/>
    <property type="match status" value="1"/>
</dbReference>
<accession>A0A8A4THF9</accession>
<dbReference type="RefSeq" id="WP_237384552.1">
    <property type="nucleotide sequence ID" value="NZ_CP071793.1"/>
</dbReference>
<protein>
    <recommendedName>
        <fullName evidence="3">Tetratricopeptide repeat protein</fullName>
    </recommendedName>
</protein>
<dbReference type="Proteomes" id="UP000663929">
    <property type="component" value="Chromosome"/>
</dbReference>